<dbReference type="PANTHER" id="PTHR46219:SF5">
    <property type="entry name" value="SHKT DOMAIN-CONTAINING PROTEIN"/>
    <property type="match status" value="1"/>
</dbReference>
<protein>
    <recommendedName>
        <fullName evidence="5">ShKT domain-containing protein</fullName>
    </recommendedName>
</protein>
<accession>A0AA36DLW5</accession>
<keyword evidence="7" id="KW-1185">Reference proteome</keyword>
<keyword evidence="2" id="KW-1015">Disulfide bond</keyword>
<dbReference type="Gene3D" id="1.10.10.1940">
    <property type="match status" value="2"/>
</dbReference>
<comment type="caution">
    <text evidence="3">Lacks conserved residue(s) required for the propagation of feature annotation.</text>
</comment>
<keyword evidence="1 4" id="KW-0732">Signal</keyword>
<sequence length="174" mass="18545">MLSISILQVLFFLHLTRQQQFQDCANGGTGPCLSDQTCGSATELCIVTSLGYECCAIDQIITPTVSPASSSPVTVATTESTATTTQPCVDLLNPSTGVSDCAGLAYLCNNNVYWALMTKQCPKTCNRCGTPSCQDLVDVRTGVSNCAQMASFCTNSVYLDLMREQCPKTCGYCV</sequence>
<name>A0AA36DLW5_CYLNA</name>
<evidence type="ECO:0000256" key="1">
    <source>
        <dbReference type="ARBA" id="ARBA00022729"/>
    </source>
</evidence>
<dbReference type="SMART" id="SM00254">
    <property type="entry name" value="ShKT"/>
    <property type="match status" value="2"/>
</dbReference>
<comment type="caution">
    <text evidence="6">The sequence shown here is derived from an EMBL/GenBank/DDBJ whole genome shotgun (WGS) entry which is preliminary data.</text>
</comment>
<proteinExistence type="predicted"/>
<dbReference type="Proteomes" id="UP001176961">
    <property type="component" value="Unassembled WGS sequence"/>
</dbReference>
<evidence type="ECO:0000259" key="5">
    <source>
        <dbReference type="PROSITE" id="PS51670"/>
    </source>
</evidence>
<dbReference type="Pfam" id="PF01549">
    <property type="entry name" value="ShK"/>
    <property type="match status" value="2"/>
</dbReference>
<evidence type="ECO:0000256" key="4">
    <source>
        <dbReference type="SAM" id="SignalP"/>
    </source>
</evidence>
<feature type="domain" description="ShKT" evidence="5">
    <location>
        <begin position="88"/>
        <end position="128"/>
    </location>
</feature>
<evidence type="ECO:0000256" key="3">
    <source>
        <dbReference type="PROSITE-ProRule" id="PRU01005"/>
    </source>
</evidence>
<dbReference type="FunFam" id="1.10.10.1940:FF:000002">
    <property type="entry name" value="PHAryngeal gland Toxin-related"/>
    <property type="match status" value="2"/>
</dbReference>
<dbReference type="EMBL" id="CATQJL010000001">
    <property type="protein sequence ID" value="CAJ0588974.1"/>
    <property type="molecule type" value="Genomic_DNA"/>
</dbReference>
<evidence type="ECO:0000313" key="6">
    <source>
        <dbReference type="EMBL" id="CAJ0588974.1"/>
    </source>
</evidence>
<feature type="domain" description="ShKT" evidence="5">
    <location>
        <begin position="133"/>
        <end position="173"/>
    </location>
</feature>
<dbReference type="InterPro" id="IPR003582">
    <property type="entry name" value="ShKT_dom"/>
</dbReference>
<evidence type="ECO:0000313" key="7">
    <source>
        <dbReference type="Proteomes" id="UP001176961"/>
    </source>
</evidence>
<feature type="chain" id="PRO_5041219785" description="ShKT domain-containing protein" evidence="4">
    <location>
        <begin position="19"/>
        <end position="174"/>
    </location>
</feature>
<evidence type="ECO:0000256" key="2">
    <source>
        <dbReference type="ARBA" id="ARBA00023157"/>
    </source>
</evidence>
<dbReference type="AlphaFoldDB" id="A0AA36DLW5"/>
<organism evidence="6 7">
    <name type="scientific">Cylicocyclus nassatus</name>
    <name type="common">Nematode worm</name>
    <dbReference type="NCBI Taxonomy" id="53992"/>
    <lineage>
        <taxon>Eukaryota</taxon>
        <taxon>Metazoa</taxon>
        <taxon>Ecdysozoa</taxon>
        <taxon>Nematoda</taxon>
        <taxon>Chromadorea</taxon>
        <taxon>Rhabditida</taxon>
        <taxon>Rhabditina</taxon>
        <taxon>Rhabditomorpha</taxon>
        <taxon>Strongyloidea</taxon>
        <taxon>Strongylidae</taxon>
        <taxon>Cylicocyclus</taxon>
    </lineage>
</organism>
<dbReference type="PANTHER" id="PTHR46219">
    <property type="entry name" value="PROTEIN CBG11138"/>
    <property type="match status" value="1"/>
</dbReference>
<feature type="signal peptide" evidence="4">
    <location>
        <begin position="1"/>
        <end position="18"/>
    </location>
</feature>
<dbReference type="PROSITE" id="PS51670">
    <property type="entry name" value="SHKT"/>
    <property type="match status" value="2"/>
</dbReference>
<reference evidence="6" key="1">
    <citation type="submission" date="2023-07" db="EMBL/GenBank/DDBJ databases">
        <authorList>
            <consortium name="CYATHOMIX"/>
        </authorList>
    </citation>
    <scope>NUCLEOTIDE SEQUENCE</scope>
    <source>
        <strain evidence="6">N/A</strain>
    </source>
</reference>
<gene>
    <name evidence="6" type="ORF">CYNAS_LOCUS957</name>
</gene>